<evidence type="ECO:0000313" key="1">
    <source>
        <dbReference type="EMBL" id="VFA99212.1"/>
    </source>
</evidence>
<dbReference type="AlphaFoldDB" id="A0A4U8W091"/>
<proteinExistence type="predicted"/>
<evidence type="ECO:0000313" key="2">
    <source>
        <dbReference type="Proteomes" id="UP000290439"/>
    </source>
</evidence>
<accession>A0A4U8W091</accession>
<gene>
    <name evidence="1" type="ORF">NCTC10797_02995</name>
</gene>
<name>A0A4U8W091_9NOCA</name>
<dbReference type="EMBL" id="LR215973">
    <property type="protein sequence ID" value="VFA99212.1"/>
    <property type="molecule type" value="Genomic_DNA"/>
</dbReference>
<protein>
    <submittedName>
        <fullName evidence="1">Bacteriocin biosynthesis cyclodehydratase domain</fullName>
    </submittedName>
</protein>
<dbReference type="Gene3D" id="3.40.50.720">
    <property type="entry name" value="NAD(P)-binding Rossmann-like Domain"/>
    <property type="match status" value="1"/>
</dbReference>
<sequence>MTSLCLRGPMLHPRLLVLIRPSGVLQLGWDPESARQLAIPGVDSDTLRRFLDLLDGLRTHPQIIWRATELGLTARRASDLLATLDDAGLLVHPDTPAGQVRRIRVHGLGPLSDALTAGLHRLGLRPQRSRGARLDLRPRPDLVLLTDTLQPDPRLTDQLLREQIPHLPVHMRDGAGVVGPLVLPGETGCLRCADLLRADYDPEWPRVAAQLLGRVGHGSPPAIEATAALALRELESIIACSARRRPAVLHAQLELDPGSYRLRIRHRPPHERCLCRRIRTDQGAQV</sequence>
<dbReference type="Proteomes" id="UP000290439">
    <property type="component" value="Chromosome"/>
</dbReference>
<organism evidence="1 2">
    <name type="scientific">Nocardia cyriacigeorgica</name>
    <dbReference type="NCBI Taxonomy" id="135487"/>
    <lineage>
        <taxon>Bacteria</taxon>
        <taxon>Bacillati</taxon>
        <taxon>Actinomycetota</taxon>
        <taxon>Actinomycetes</taxon>
        <taxon>Mycobacteriales</taxon>
        <taxon>Nocardiaceae</taxon>
        <taxon>Nocardia</taxon>
    </lineage>
</organism>
<reference evidence="1 2" key="1">
    <citation type="submission" date="2019-02" db="EMBL/GenBank/DDBJ databases">
        <authorList>
            <consortium name="Pathogen Informatics"/>
        </authorList>
    </citation>
    <scope>NUCLEOTIDE SEQUENCE [LARGE SCALE GENOMIC DNA]</scope>
    <source>
        <strain evidence="1 2">3012STDY6756504</strain>
    </source>
</reference>
<dbReference type="RefSeq" id="WP_228803544.1">
    <property type="nucleotide sequence ID" value="NZ_JADLPI010000002.1"/>
</dbReference>